<reference evidence="2 4" key="1">
    <citation type="journal article" date="2014" name="BMC Genomics">
        <title>Genome sequence of Anopheles sinensis provides insight into genetics basis of mosquito competence for malaria parasites.</title>
        <authorList>
            <person name="Zhou D."/>
            <person name="Zhang D."/>
            <person name="Ding G."/>
            <person name="Shi L."/>
            <person name="Hou Q."/>
            <person name="Ye Y."/>
            <person name="Xu Y."/>
            <person name="Zhou H."/>
            <person name="Xiong C."/>
            <person name="Li S."/>
            <person name="Yu J."/>
            <person name="Hong S."/>
            <person name="Yu X."/>
            <person name="Zou P."/>
            <person name="Chen C."/>
            <person name="Chang X."/>
            <person name="Wang W."/>
            <person name="Lv Y."/>
            <person name="Sun Y."/>
            <person name="Ma L."/>
            <person name="Shen B."/>
            <person name="Zhu C."/>
        </authorList>
    </citation>
    <scope>NUCLEOTIDE SEQUENCE [LARGE SCALE GENOMIC DNA]</scope>
</reference>
<gene>
    <name evidence="2" type="ORF">ZHAS_00015214</name>
</gene>
<dbReference type="EMBL" id="KE525328">
    <property type="protein sequence ID" value="KFB47191.1"/>
    <property type="molecule type" value="Genomic_DNA"/>
</dbReference>
<protein>
    <submittedName>
        <fullName evidence="2 3">Uncharacterized protein</fullName>
    </submittedName>
</protein>
<proteinExistence type="predicted"/>
<name>A0A084WAE7_ANOSI</name>
<dbReference type="VEuPathDB" id="VectorBase:ASIC015214"/>
<evidence type="ECO:0000313" key="4">
    <source>
        <dbReference type="Proteomes" id="UP000030765"/>
    </source>
</evidence>
<sequence>MEDLWPDARKGAPKTWDSSGVVEDTGASLKESNYLLHSSVGGVGFPNFPGPALGDL</sequence>
<dbReference type="EMBL" id="ATLV01022124">
    <property type="status" value="NOT_ANNOTATED_CDS"/>
    <property type="molecule type" value="Genomic_DNA"/>
</dbReference>
<accession>A0A084WAE7</accession>
<dbReference type="Proteomes" id="UP000030765">
    <property type="component" value="Unassembled WGS sequence"/>
</dbReference>
<feature type="region of interest" description="Disordered" evidence="1">
    <location>
        <begin position="1"/>
        <end position="21"/>
    </location>
</feature>
<reference evidence="3" key="2">
    <citation type="submission" date="2020-05" db="UniProtKB">
        <authorList>
            <consortium name="EnsemblMetazoa"/>
        </authorList>
    </citation>
    <scope>IDENTIFICATION</scope>
</reference>
<keyword evidence="4" id="KW-1185">Reference proteome</keyword>
<feature type="compositionally biased region" description="Basic and acidic residues" evidence="1">
    <location>
        <begin position="1"/>
        <end position="10"/>
    </location>
</feature>
<organism evidence="2">
    <name type="scientific">Anopheles sinensis</name>
    <name type="common">Mosquito</name>
    <dbReference type="NCBI Taxonomy" id="74873"/>
    <lineage>
        <taxon>Eukaryota</taxon>
        <taxon>Metazoa</taxon>
        <taxon>Ecdysozoa</taxon>
        <taxon>Arthropoda</taxon>
        <taxon>Hexapoda</taxon>
        <taxon>Insecta</taxon>
        <taxon>Pterygota</taxon>
        <taxon>Neoptera</taxon>
        <taxon>Endopterygota</taxon>
        <taxon>Diptera</taxon>
        <taxon>Nematocera</taxon>
        <taxon>Culicoidea</taxon>
        <taxon>Culicidae</taxon>
        <taxon>Anophelinae</taxon>
        <taxon>Anopheles</taxon>
    </lineage>
</organism>
<evidence type="ECO:0000256" key="1">
    <source>
        <dbReference type="SAM" id="MobiDB-lite"/>
    </source>
</evidence>
<dbReference type="AlphaFoldDB" id="A0A084WAE7"/>
<evidence type="ECO:0000313" key="3">
    <source>
        <dbReference type="EnsemblMetazoa" id="ASIC015214-PA"/>
    </source>
</evidence>
<dbReference type="EnsemblMetazoa" id="ASIC015214-RA">
    <property type="protein sequence ID" value="ASIC015214-PA"/>
    <property type="gene ID" value="ASIC015214"/>
</dbReference>
<evidence type="ECO:0000313" key="2">
    <source>
        <dbReference type="EMBL" id="KFB47191.1"/>
    </source>
</evidence>